<dbReference type="InterPro" id="IPR018247">
    <property type="entry name" value="EF_Hand_1_Ca_BS"/>
</dbReference>
<feature type="chain" id="PRO_5022862609" evidence="2">
    <location>
        <begin position="29"/>
        <end position="1008"/>
    </location>
</feature>
<accession>A0A5C6A6Z1</accession>
<keyword evidence="1 2" id="KW-0732">Signal</keyword>
<dbReference type="Proteomes" id="UP000317421">
    <property type="component" value="Unassembled WGS sequence"/>
</dbReference>
<dbReference type="Pfam" id="PF12951">
    <property type="entry name" value="PATR"/>
    <property type="match status" value="2"/>
</dbReference>
<reference evidence="3 4" key="1">
    <citation type="submission" date="2019-02" db="EMBL/GenBank/DDBJ databases">
        <title>Deep-cultivation of Planctomycetes and their phenomic and genomic characterization uncovers novel biology.</title>
        <authorList>
            <person name="Wiegand S."/>
            <person name="Jogler M."/>
            <person name="Boedeker C."/>
            <person name="Pinto D."/>
            <person name="Vollmers J."/>
            <person name="Rivas-Marin E."/>
            <person name="Kohn T."/>
            <person name="Peeters S.H."/>
            <person name="Heuer A."/>
            <person name="Rast P."/>
            <person name="Oberbeckmann S."/>
            <person name="Bunk B."/>
            <person name="Jeske O."/>
            <person name="Meyerdierks A."/>
            <person name="Storesund J.E."/>
            <person name="Kallscheuer N."/>
            <person name="Luecker S."/>
            <person name="Lage O.M."/>
            <person name="Pohl T."/>
            <person name="Merkel B.J."/>
            <person name="Hornburger P."/>
            <person name="Mueller R.-W."/>
            <person name="Bruemmer F."/>
            <person name="Labrenz M."/>
            <person name="Spormann A.M."/>
            <person name="Op Den Camp H."/>
            <person name="Overmann J."/>
            <person name="Amann R."/>
            <person name="Jetten M.S.M."/>
            <person name="Mascher T."/>
            <person name="Medema M.H."/>
            <person name="Devos D.P."/>
            <person name="Kaster A.-K."/>
            <person name="Ovreas L."/>
            <person name="Rohde M."/>
            <person name="Galperin M.Y."/>
            <person name="Jogler C."/>
        </authorList>
    </citation>
    <scope>NUCLEOTIDE SEQUENCE [LARGE SCALE GENOMIC DNA]</scope>
    <source>
        <strain evidence="3 4">Pla108</strain>
    </source>
</reference>
<evidence type="ECO:0000313" key="3">
    <source>
        <dbReference type="EMBL" id="TWT94841.1"/>
    </source>
</evidence>
<dbReference type="NCBIfam" id="TIGR02595">
    <property type="entry name" value="PEP_CTERM"/>
    <property type="match status" value="1"/>
</dbReference>
<protein>
    <submittedName>
        <fullName evidence="3">Autotransporter-associated beta strand repeat protein</fullName>
    </submittedName>
</protein>
<dbReference type="AlphaFoldDB" id="A0A5C6A6Z1"/>
<comment type="caution">
    <text evidence="3">The sequence shown here is derived from an EMBL/GenBank/DDBJ whole genome shotgun (WGS) entry which is preliminary data.</text>
</comment>
<sequence precursor="true">MPTIMRSTSLARSLTVVAASLICLEATAQITESDWNDSLTGNQLWQIDGNWSTPAFPDDPGRADPSEEVISPVIGANLSVGLGADLNLDVGATDVTVASLRLGGTAGPVTTTISSTGGRLVFENYELNNNLDPENVIPSFNSSQALLVSGGVPGSTNVISAPILINNERVEIKSLDDFVTTNDLTITGSITFGAGTSQLNLATSDAELHINGDVVVTNVNTEDGVADGGINRSGPGTVRINGIISGDGRLELGGGDDTTTVLSGANTISGTVVAWGPIVLDNDLAFGTAVIRRGGVMSSTDDNRTINNEWAFSDYVTIAGEHSLDWAGGLTQKNSRGIVNQLPAGKTFTVSGQIGADGDPPEGTKRELYFDGSGETIVSGEMKNRIDELENEPQSFGFRGTGTVRITGVNNSYSEASYIEGANVHFASNDSLPIAEIRSIAGSVGVDTGTLYVAGDPNTVNSAFIAKLNNRSQRPLTPAGDVVWFFDYDHGGLMLTAAEADADFDFTSGDLSPVSDMSLAGGANGITYTGSVTPADSTYRFGGGTGEITLPGTNQLTGANKLVATNGLDSGTLRGLGGVRITGTNDYTGATLIEGNTLSSRSAGFQSGSYAGTTLTVLDLADGGQTSGIGASSSDASNLIVQGSTLRYEGNGDATDRLFTIGTRGATIDSSGSGPLIFSSTGALTIDTAEDRSGVVSGPAFGFQTGVTQASSSVAYNIGDTSDLVPGMQISGSFLTESGSDDDEVITIVKIQSPTRVQFSDPVGPFVNFAAAASTLSFVDVERTFTLAGDNTGDNVLNPTISDSATGVVNLAKSGSGKWIVNGINTYSGDTIVEDGVLSITNSYLSDTGNVEVGGGGLFDLDFAGTDTIGALYLDGIPQLTLGTFGGIGSGADFESSHFSGSGLLGTTAIPNTQLAGDFNNDGVVNAADYTVWRDNEGAAEGTLVNAPGTPGVIGSDHYDLWVSNYGATIFGAASSAASAAVPEPGALALFLAAIATSLTNRWRHPTA</sequence>
<dbReference type="NCBIfam" id="TIGR02601">
    <property type="entry name" value="autotrns_rpt"/>
    <property type="match status" value="1"/>
</dbReference>
<organism evidence="3 4">
    <name type="scientific">Botrimarina colliarenosi</name>
    <dbReference type="NCBI Taxonomy" id="2528001"/>
    <lineage>
        <taxon>Bacteria</taxon>
        <taxon>Pseudomonadati</taxon>
        <taxon>Planctomycetota</taxon>
        <taxon>Planctomycetia</taxon>
        <taxon>Pirellulales</taxon>
        <taxon>Lacipirellulaceae</taxon>
        <taxon>Botrimarina</taxon>
    </lineage>
</organism>
<dbReference type="InterPro" id="IPR013424">
    <property type="entry name" value="Ice-binding_C"/>
</dbReference>
<proteinExistence type="predicted"/>
<dbReference type="EMBL" id="SJPR01000006">
    <property type="protein sequence ID" value="TWT94841.1"/>
    <property type="molecule type" value="Genomic_DNA"/>
</dbReference>
<evidence type="ECO:0000256" key="2">
    <source>
        <dbReference type="SAM" id="SignalP"/>
    </source>
</evidence>
<feature type="signal peptide" evidence="2">
    <location>
        <begin position="1"/>
        <end position="28"/>
    </location>
</feature>
<dbReference type="InterPro" id="IPR013425">
    <property type="entry name" value="Autotrns_rpt"/>
</dbReference>
<name>A0A5C6A6Z1_9BACT</name>
<dbReference type="PROSITE" id="PS00018">
    <property type="entry name" value="EF_HAND_1"/>
    <property type="match status" value="1"/>
</dbReference>
<evidence type="ECO:0000256" key="1">
    <source>
        <dbReference type="ARBA" id="ARBA00022729"/>
    </source>
</evidence>
<gene>
    <name evidence="3" type="ORF">Pla108_36920</name>
</gene>
<dbReference type="RefSeq" id="WP_197526678.1">
    <property type="nucleotide sequence ID" value="NZ_SJPR01000006.1"/>
</dbReference>
<keyword evidence="4" id="KW-1185">Reference proteome</keyword>
<evidence type="ECO:0000313" key="4">
    <source>
        <dbReference type="Proteomes" id="UP000317421"/>
    </source>
</evidence>